<evidence type="ECO:0000259" key="4">
    <source>
        <dbReference type="Pfam" id="PF17853"/>
    </source>
</evidence>
<dbReference type="InterPro" id="IPR042070">
    <property type="entry name" value="PucR_C-HTH_sf"/>
</dbReference>
<dbReference type="PANTHER" id="PTHR33744:SF1">
    <property type="entry name" value="DNA-BINDING TRANSCRIPTIONAL ACTIVATOR ADER"/>
    <property type="match status" value="1"/>
</dbReference>
<dbReference type="InterPro" id="IPR025751">
    <property type="entry name" value="RsbRD_N_dom"/>
</dbReference>
<dbReference type="Proteomes" id="UP000533598">
    <property type="component" value="Unassembled WGS sequence"/>
</dbReference>
<organism evidence="5 6">
    <name type="scientific">Crossiella cryophila</name>
    <dbReference type="NCBI Taxonomy" id="43355"/>
    <lineage>
        <taxon>Bacteria</taxon>
        <taxon>Bacillati</taxon>
        <taxon>Actinomycetota</taxon>
        <taxon>Actinomycetes</taxon>
        <taxon>Pseudonocardiales</taxon>
        <taxon>Pseudonocardiaceae</taxon>
        <taxon>Crossiella</taxon>
    </lineage>
</organism>
<gene>
    <name evidence="5" type="ORF">HNR67_004505</name>
</gene>
<evidence type="ECO:0000259" key="3">
    <source>
        <dbReference type="Pfam" id="PF14361"/>
    </source>
</evidence>
<reference evidence="5 6" key="1">
    <citation type="submission" date="2020-08" db="EMBL/GenBank/DDBJ databases">
        <title>Sequencing the genomes of 1000 actinobacteria strains.</title>
        <authorList>
            <person name="Klenk H.-P."/>
        </authorList>
    </citation>
    <scope>NUCLEOTIDE SEQUENCE [LARGE SCALE GENOMIC DNA]</scope>
    <source>
        <strain evidence="5 6">DSM 44230</strain>
    </source>
</reference>
<sequence length="396" mass="41841">MTHAVRDTAANRVRELGFALLRRADAHTEELTDLLQDALPVYRSGLVLDRAGLRAACRDRLRVVYSALARRPCATTLSAAGIGRRRAAAGVSLATLLEAAHLLIGFIWRRLADTALHTGFAGPALAHGTQHAWDLHEEFVRELVLGYQQEIAAGALEAGAAHTGTMRALLRGSEPVISWAATEALGLPREGTFLAVAATAVEGDAARLISTRLRAAGMSLGWTELDGVDAGIIATPARAESLISLLHGLSGVQAGVSPAYRSLTGTARAFRLARTALDAGTARNPVVCFDSAPLAMIAASSPAAADGLAEVLLAPLADLPEVERELLVRTLGAWLDAGGSAGAAGELLYCHPNTVRYRLRKLQERTGRSLADPVAVTELALAYEAGRRRRRRPDGC</sequence>
<comment type="caution">
    <text evidence="5">The sequence shown here is derived from an EMBL/GenBank/DDBJ whole genome shotgun (WGS) entry which is preliminary data.</text>
</comment>
<comment type="similarity">
    <text evidence="1">Belongs to the CdaR family.</text>
</comment>
<dbReference type="InterPro" id="IPR051448">
    <property type="entry name" value="CdaR-like_regulators"/>
</dbReference>
<dbReference type="InterPro" id="IPR041522">
    <property type="entry name" value="CdaR_GGDEF"/>
</dbReference>
<dbReference type="Pfam" id="PF17853">
    <property type="entry name" value="GGDEF_2"/>
    <property type="match status" value="1"/>
</dbReference>
<evidence type="ECO:0000259" key="2">
    <source>
        <dbReference type="Pfam" id="PF13556"/>
    </source>
</evidence>
<accession>A0A7W7CC13</accession>
<name>A0A7W7CC13_9PSEU</name>
<protein>
    <recommendedName>
        <fullName evidence="7">PucR family transcriptional regulator</fullName>
    </recommendedName>
</protein>
<evidence type="ECO:0000256" key="1">
    <source>
        <dbReference type="ARBA" id="ARBA00006754"/>
    </source>
</evidence>
<dbReference type="AlphaFoldDB" id="A0A7W7CC13"/>
<dbReference type="RefSeq" id="WP_185004223.1">
    <property type="nucleotide sequence ID" value="NZ_BAAAUI010000028.1"/>
</dbReference>
<keyword evidence="6" id="KW-1185">Reference proteome</keyword>
<evidence type="ECO:0008006" key="7">
    <source>
        <dbReference type="Google" id="ProtNLM"/>
    </source>
</evidence>
<feature type="domain" description="PucR C-terminal helix-turn-helix" evidence="2">
    <location>
        <begin position="327"/>
        <end position="385"/>
    </location>
</feature>
<dbReference type="Gene3D" id="1.10.10.2840">
    <property type="entry name" value="PucR C-terminal helix-turn-helix domain"/>
    <property type="match status" value="1"/>
</dbReference>
<evidence type="ECO:0000313" key="5">
    <source>
        <dbReference type="EMBL" id="MBB4678387.1"/>
    </source>
</evidence>
<evidence type="ECO:0000313" key="6">
    <source>
        <dbReference type="Proteomes" id="UP000533598"/>
    </source>
</evidence>
<dbReference type="Pfam" id="PF14361">
    <property type="entry name" value="RsbRD_N"/>
    <property type="match status" value="1"/>
</dbReference>
<dbReference type="InterPro" id="IPR025736">
    <property type="entry name" value="PucR_C-HTH_dom"/>
</dbReference>
<proteinExistence type="inferred from homology"/>
<feature type="domain" description="RsbT co-antagonist protein RsbRD N-terminal" evidence="3">
    <location>
        <begin position="27"/>
        <end position="156"/>
    </location>
</feature>
<feature type="domain" description="CdaR GGDEF-like" evidence="4">
    <location>
        <begin position="180"/>
        <end position="279"/>
    </location>
</feature>
<dbReference type="PANTHER" id="PTHR33744">
    <property type="entry name" value="CARBOHYDRATE DIACID REGULATOR"/>
    <property type="match status" value="1"/>
</dbReference>
<dbReference type="EMBL" id="JACHMH010000001">
    <property type="protein sequence ID" value="MBB4678387.1"/>
    <property type="molecule type" value="Genomic_DNA"/>
</dbReference>
<dbReference type="Pfam" id="PF13556">
    <property type="entry name" value="HTH_30"/>
    <property type="match status" value="1"/>
</dbReference>